<proteinExistence type="predicted"/>
<name>A0A0H5QL41_9EUKA</name>
<dbReference type="GO" id="GO:0008094">
    <property type="term" value="F:ATP-dependent activity, acting on DNA"/>
    <property type="evidence" value="ECO:0007669"/>
    <property type="project" value="TreeGrafter"/>
</dbReference>
<evidence type="ECO:0000313" key="3">
    <source>
        <dbReference type="EMBL" id="CRZ02071.1"/>
    </source>
</evidence>
<dbReference type="GO" id="GO:0000400">
    <property type="term" value="F:four-way junction DNA binding"/>
    <property type="evidence" value="ECO:0007669"/>
    <property type="project" value="TreeGrafter"/>
</dbReference>
<feature type="non-terminal residue" evidence="3">
    <location>
        <position position="1"/>
    </location>
</feature>
<evidence type="ECO:0000256" key="2">
    <source>
        <dbReference type="ARBA" id="ARBA00023242"/>
    </source>
</evidence>
<dbReference type="GO" id="GO:0005815">
    <property type="term" value="C:microtubule organizing center"/>
    <property type="evidence" value="ECO:0007669"/>
    <property type="project" value="TreeGrafter"/>
</dbReference>
<comment type="subcellular location">
    <subcellularLocation>
        <location evidence="1">Nucleus</location>
    </subcellularLocation>
</comment>
<dbReference type="GO" id="GO:0005657">
    <property type="term" value="C:replication fork"/>
    <property type="evidence" value="ECO:0007669"/>
    <property type="project" value="TreeGrafter"/>
</dbReference>
<reference evidence="3" key="1">
    <citation type="submission" date="2015-04" db="EMBL/GenBank/DDBJ databases">
        <title>The genome sequence of the plant pathogenic Rhizarian Plasmodiophora brassicae reveals insights in its biotrophic life cycle and the origin of chitin synthesis.</title>
        <authorList>
            <person name="Schwelm A."/>
            <person name="Fogelqvist J."/>
            <person name="Knaust A."/>
            <person name="Julke S."/>
            <person name="Lilja T."/>
            <person name="Dhandapani V."/>
            <person name="Bonilla-Rosso G."/>
            <person name="Karlsson M."/>
            <person name="Shevchenko A."/>
            <person name="Choi S.R."/>
            <person name="Kim H.G."/>
            <person name="Park J.Y."/>
            <person name="Lim Y.P."/>
            <person name="Ludwig-Muller J."/>
            <person name="Dixelius C."/>
        </authorList>
    </citation>
    <scope>NUCLEOTIDE SEQUENCE</scope>
    <source>
        <tissue evidence="3">Potato root galls</tissue>
    </source>
</reference>
<sequence length="157" mass="17372">RPYPPLGLALVNQIIMPSALTLYHHALHQSLLFSSGYPELDQLLSYSGIATGFIVTLNGDSSTFTTKIMWNAAINAVQQSSCTVAYLHSTPRFAIQQTLLRLSSALPLKIFNNIRCFYAPTILTLIDTLASLERDVCLRVKTVQSQMHCMSINAEGR</sequence>
<dbReference type="GO" id="GO:0042148">
    <property type="term" value="P:DNA strand invasion"/>
    <property type="evidence" value="ECO:0007669"/>
    <property type="project" value="TreeGrafter"/>
</dbReference>
<accession>A0A0H5QL41</accession>
<dbReference type="InterPro" id="IPR027417">
    <property type="entry name" value="P-loop_NTPase"/>
</dbReference>
<dbReference type="PANTHER" id="PTHR46457:SF1">
    <property type="entry name" value="DNA REPAIR PROTEIN RAD51 HOMOLOG 4"/>
    <property type="match status" value="1"/>
</dbReference>
<dbReference type="GO" id="GO:0003697">
    <property type="term" value="F:single-stranded DNA binding"/>
    <property type="evidence" value="ECO:0007669"/>
    <property type="project" value="TreeGrafter"/>
</dbReference>
<evidence type="ECO:0000256" key="1">
    <source>
        <dbReference type="ARBA" id="ARBA00004123"/>
    </source>
</evidence>
<dbReference type="GO" id="GO:0033063">
    <property type="term" value="C:Rad51B-Rad51C-Rad51D-XRCC2 complex"/>
    <property type="evidence" value="ECO:0007669"/>
    <property type="project" value="TreeGrafter"/>
</dbReference>
<dbReference type="InterPro" id="IPR051988">
    <property type="entry name" value="HRR_RAD51_Paralog"/>
</dbReference>
<dbReference type="Gene3D" id="3.40.50.300">
    <property type="entry name" value="P-loop containing nucleotide triphosphate hydrolases"/>
    <property type="match status" value="1"/>
</dbReference>
<organism evidence="3">
    <name type="scientific">Spongospora subterranea</name>
    <dbReference type="NCBI Taxonomy" id="70186"/>
    <lineage>
        <taxon>Eukaryota</taxon>
        <taxon>Sar</taxon>
        <taxon>Rhizaria</taxon>
        <taxon>Endomyxa</taxon>
        <taxon>Phytomyxea</taxon>
        <taxon>Plasmodiophorida</taxon>
        <taxon>Plasmodiophoridae</taxon>
        <taxon>Spongospora</taxon>
    </lineage>
</organism>
<dbReference type="GO" id="GO:0007131">
    <property type="term" value="P:reciprocal meiotic recombination"/>
    <property type="evidence" value="ECO:0007669"/>
    <property type="project" value="TreeGrafter"/>
</dbReference>
<dbReference type="EMBL" id="HACM01001629">
    <property type="protein sequence ID" value="CRZ02071.1"/>
    <property type="molecule type" value="Transcribed_RNA"/>
</dbReference>
<dbReference type="GO" id="GO:0000723">
    <property type="term" value="P:telomere maintenance"/>
    <property type="evidence" value="ECO:0007669"/>
    <property type="project" value="TreeGrafter"/>
</dbReference>
<dbReference type="AlphaFoldDB" id="A0A0H5QL41"/>
<dbReference type="PANTHER" id="PTHR46457">
    <property type="entry name" value="DNA REPAIR PROTEIN RAD51 HOMOLOG 4"/>
    <property type="match status" value="1"/>
</dbReference>
<protein>
    <submittedName>
        <fullName evidence="3">Uncharacterized protein</fullName>
    </submittedName>
</protein>
<keyword evidence="2" id="KW-0539">Nucleus</keyword>
<dbReference type="GO" id="GO:0000724">
    <property type="term" value="P:double-strand break repair via homologous recombination"/>
    <property type="evidence" value="ECO:0007669"/>
    <property type="project" value="TreeGrafter"/>
</dbReference>